<dbReference type="InterPro" id="IPR027558">
    <property type="entry name" value="Pre_pil_HX9DG_C"/>
</dbReference>
<dbReference type="Gene3D" id="3.30.700.10">
    <property type="entry name" value="Glycoprotein, Type 4 Pilin"/>
    <property type="match status" value="1"/>
</dbReference>
<comment type="caution">
    <text evidence="3">The sequence shown here is derived from an EMBL/GenBank/DDBJ whole genome shotgun (WGS) entry which is preliminary data.</text>
</comment>
<keyword evidence="1" id="KW-1133">Transmembrane helix</keyword>
<dbReference type="OrthoDB" id="267520at2"/>
<evidence type="ECO:0000256" key="1">
    <source>
        <dbReference type="SAM" id="Phobius"/>
    </source>
</evidence>
<dbReference type="Pfam" id="PF07963">
    <property type="entry name" value="N_methyl"/>
    <property type="match status" value="1"/>
</dbReference>
<proteinExistence type="predicted"/>
<protein>
    <submittedName>
        <fullName evidence="3">Prepilin-type cleavage/methylation domain-containing protein</fullName>
    </submittedName>
</protein>
<dbReference type="Proteomes" id="UP000240009">
    <property type="component" value="Unassembled WGS sequence"/>
</dbReference>
<gene>
    <name evidence="3" type="ORF">C5Y96_01975</name>
</gene>
<name>A0A2S8G2J8_9BACT</name>
<dbReference type="Pfam" id="PF07596">
    <property type="entry name" value="SBP_bac_10"/>
    <property type="match status" value="1"/>
</dbReference>
<dbReference type="InterPro" id="IPR011453">
    <property type="entry name" value="DUF1559"/>
</dbReference>
<dbReference type="RefSeq" id="WP_105349876.1">
    <property type="nucleotide sequence ID" value="NZ_PUIA01000016.1"/>
</dbReference>
<evidence type="ECO:0000259" key="2">
    <source>
        <dbReference type="Pfam" id="PF07596"/>
    </source>
</evidence>
<dbReference type="EMBL" id="PUIA01000016">
    <property type="protein sequence ID" value="PQO38675.1"/>
    <property type="molecule type" value="Genomic_DNA"/>
</dbReference>
<dbReference type="InterPro" id="IPR012902">
    <property type="entry name" value="N_methyl_site"/>
</dbReference>
<dbReference type="PANTHER" id="PTHR30093">
    <property type="entry name" value="GENERAL SECRETION PATHWAY PROTEIN G"/>
    <property type="match status" value="1"/>
</dbReference>
<sequence>MVTARRTAFTLVELLVVIAIIGVLIALLLPAVQQAREAARRMTCTNKLKQIGLAIHNHHDTYGQFPSGVRYTPEPDFTSGSWCSTSGTTGTREPWTVKILPFLEENNLYDQFDLNASFTATSNVPGATVNNNLFKLNQSAYQCPSDPASRDEWNSISYYGVQGGGPAADESCSTSSGQRVFYRNGVLHLNSDTGFQDLTDGSTNVFMVGETRYCLTPAGRPDGYHSGWASATKLDSWGTPLVLAATREQINSDPRNGMTNDTLNIMTKLFGSYHPGGCMFLMGDASVHFIPETIDLATYQTLGKIDDGAPTGGLGSL</sequence>
<dbReference type="NCBIfam" id="TIGR02532">
    <property type="entry name" value="IV_pilin_GFxxxE"/>
    <property type="match status" value="1"/>
</dbReference>
<dbReference type="AlphaFoldDB" id="A0A2S8G2J8"/>
<organism evidence="3 4">
    <name type="scientific">Blastopirellula marina</name>
    <dbReference type="NCBI Taxonomy" id="124"/>
    <lineage>
        <taxon>Bacteria</taxon>
        <taxon>Pseudomonadati</taxon>
        <taxon>Planctomycetota</taxon>
        <taxon>Planctomycetia</taxon>
        <taxon>Pirellulales</taxon>
        <taxon>Pirellulaceae</taxon>
        <taxon>Blastopirellula</taxon>
    </lineage>
</organism>
<accession>A0A2S8G2J8</accession>
<dbReference type="NCBIfam" id="TIGR04294">
    <property type="entry name" value="pre_pil_HX9DG"/>
    <property type="match status" value="1"/>
</dbReference>
<feature type="transmembrane region" description="Helical" evidence="1">
    <location>
        <begin position="12"/>
        <end position="32"/>
    </location>
</feature>
<evidence type="ECO:0000313" key="4">
    <source>
        <dbReference type="Proteomes" id="UP000240009"/>
    </source>
</evidence>
<keyword evidence="1" id="KW-0812">Transmembrane</keyword>
<reference evidence="3 4" key="1">
    <citation type="submission" date="2018-02" db="EMBL/GenBank/DDBJ databases">
        <title>Comparative genomes isolates from brazilian mangrove.</title>
        <authorList>
            <person name="Araujo J.E."/>
            <person name="Taketani R.G."/>
            <person name="Silva M.C.P."/>
            <person name="Loureco M.V."/>
            <person name="Andreote F.D."/>
        </authorList>
    </citation>
    <scope>NUCLEOTIDE SEQUENCE [LARGE SCALE GENOMIC DNA]</scope>
    <source>
        <strain evidence="3 4">HEX-2 MGV</strain>
    </source>
</reference>
<evidence type="ECO:0000313" key="3">
    <source>
        <dbReference type="EMBL" id="PQO38675.1"/>
    </source>
</evidence>
<feature type="domain" description="DUF1559" evidence="2">
    <location>
        <begin position="33"/>
        <end position="296"/>
    </location>
</feature>
<dbReference type="SUPFAM" id="SSF54523">
    <property type="entry name" value="Pili subunits"/>
    <property type="match status" value="1"/>
</dbReference>
<dbReference type="InterPro" id="IPR045584">
    <property type="entry name" value="Pilin-like"/>
</dbReference>
<keyword evidence="1" id="KW-0472">Membrane</keyword>
<dbReference type="PANTHER" id="PTHR30093:SF2">
    <property type="entry name" value="TYPE II SECRETION SYSTEM PROTEIN H"/>
    <property type="match status" value="1"/>
</dbReference>